<dbReference type="Gene3D" id="1.10.150.240">
    <property type="entry name" value="Putative phosphatase, domain 2"/>
    <property type="match status" value="1"/>
</dbReference>
<evidence type="ECO:0000313" key="2">
    <source>
        <dbReference type="Proteomes" id="UP000785625"/>
    </source>
</evidence>
<keyword evidence="2" id="KW-1185">Reference proteome</keyword>
<protein>
    <submittedName>
        <fullName evidence="1">HAD family hydrolase</fullName>
    </submittedName>
</protein>
<evidence type="ECO:0000313" key="1">
    <source>
        <dbReference type="EMBL" id="MBM6941137.1"/>
    </source>
</evidence>
<dbReference type="PANTHER" id="PTHR43434">
    <property type="entry name" value="PHOSPHOGLYCOLATE PHOSPHATASE"/>
    <property type="match status" value="1"/>
</dbReference>
<comment type="caution">
    <text evidence="1">The sequence shown here is derived from an EMBL/GenBank/DDBJ whole genome shotgun (WGS) entry which is preliminary data.</text>
</comment>
<dbReference type="InterPro" id="IPR050155">
    <property type="entry name" value="HAD-like_hydrolase_sf"/>
</dbReference>
<dbReference type="PRINTS" id="PR00413">
    <property type="entry name" value="HADHALOGNASE"/>
</dbReference>
<dbReference type="InterPro" id="IPR036412">
    <property type="entry name" value="HAD-like_sf"/>
</dbReference>
<dbReference type="InterPro" id="IPR023198">
    <property type="entry name" value="PGP-like_dom2"/>
</dbReference>
<dbReference type="Pfam" id="PF13419">
    <property type="entry name" value="HAD_2"/>
    <property type="match status" value="1"/>
</dbReference>
<accession>A0ABS2GXX7</accession>
<dbReference type="GO" id="GO:0016787">
    <property type="term" value="F:hydrolase activity"/>
    <property type="evidence" value="ECO:0007669"/>
    <property type="project" value="UniProtKB-KW"/>
</dbReference>
<dbReference type="InterPro" id="IPR041492">
    <property type="entry name" value="HAD_2"/>
</dbReference>
<dbReference type="RefSeq" id="WP_204785387.1">
    <property type="nucleotide sequence ID" value="NZ_CALVGD010000037.1"/>
</dbReference>
<dbReference type="InterPro" id="IPR023214">
    <property type="entry name" value="HAD_sf"/>
</dbReference>
<dbReference type="SFLD" id="SFLDG01135">
    <property type="entry name" value="C1.5.6:_HAD__Beta-PGM__Phospha"/>
    <property type="match status" value="1"/>
</dbReference>
<dbReference type="SFLD" id="SFLDG01129">
    <property type="entry name" value="C1.5:_HAD__Beta-PGM__Phosphata"/>
    <property type="match status" value="1"/>
</dbReference>
<dbReference type="Proteomes" id="UP000785625">
    <property type="component" value="Unassembled WGS sequence"/>
</dbReference>
<keyword evidence="1" id="KW-0378">Hydrolase</keyword>
<gene>
    <name evidence="1" type="ORF">H5975_06610</name>
</gene>
<reference evidence="1 2" key="1">
    <citation type="journal article" date="2021" name="Sci. Rep.">
        <title>The distribution of antibiotic resistance genes in chicken gut microbiota commensals.</title>
        <authorList>
            <person name="Juricova H."/>
            <person name="Matiasovicova J."/>
            <person name="Kubasova T."/>
            <person name="Cejkova D."/>
            <person name="Rychlik I."/>
        </authorList>
    </citation>
    <scope>NUCLEOTIDE SEQUENCE [LARGE SCALE GENOMIC DNA]</scope>
    <source>
        <strain evidence="1 2">An574</strain>
    </source>
</reference>
<sequence length="211" mass="23887">MRNFMFDFDGTLADSGEVCTIATQKAFIKNHLPAPTKQQVLDYMGLPIETFFPMLAPQASSKVLDQLFDDFRMYCTQFEDSGTKLFDGIVPTLKSLHDAGKQLFILSSNSSTTIQHHLERFKIDHLFNEIVGSDMVKNFKPDPESVNRVVHDFSLQRYQSVMIGDARYDLQMGKNAAVQTCGATWGAFNVASLRDEQPNYLINHPQQLLNI</sequence>
<dbReference type="Gene3D" id="3.40.50.1000">
    <property type="entry name" value="HAD superfamily/HAD-like"/>
    <property type="match status" value="1"/>
</dbReference>
<dbReference type="SUPFAM" id="SSF56784">
    <property type="entry name" value="HAD-like"/>
    <property type="match status" value="1"/>
</dbReference>
<name>A0ABS2GXX7_9LACO</name>
<proteinExistence type="predicted"/>
<dbReference type="NCBIfam" id="TIGR01549">
    <property type="entry name" value="HAD-SF-IA-v1"/>
    <property type="match status" value="1"/>
</dbReference>
<organism evidence="1 2">
    <name type="scientific">Limosilactobacillus coleohominis</name>
    <dbReference type="NCBI Taxonomy" id="181675"/>
    <lineage>
        <taxon>Bacteria</taxon>
        <taxon>Bacillati</taxon>
        <taxon>Bacillota</taxon>
        <taxon>Bacilli</taxon>
        <taxon>Lactobacillales</taxon>
        <taxon>Lactobacillaceae</taxon>
        <taxon>Limosilactobacillus</taxon>
    </lineage>
</organism>
<dbReference type="EMBL" id="JACJKU010000070">
    <property type="protein sequence ID" value="MBM6941137.1"/>
    <property type="molecule type" value="Genomic_DNA"/>
</dbReference>
<dbReference type="PANTHER" id="PTHR43434:SF26">
    <property type="entry name" value="PYROPHOSPHATASE PPAX"/>
    <property type="match status" value="1"/>
</dbReference>
<dbReference type="SFLD" id="SFLDS00003">
    <property type="entry name" value="Haloacid_Dehalogenase"/>
    <property type="match status" value="1"/>
</dbReference>
<dbReference type="InterPro" id="IPR006439">
    <property type="entry name" value="HAD-SF_hydro_IA"/>
</dbReference>